<reference evidence="3" key="1">
    <citation type="submission" date="2023-07" db="EMBL/GenBank/DDBJ databases">
        <title>Conexibacter stalactiti sp. nov., isolated from stalactites in a lava cave and emended description of the genus Conexibacter.</title>
        <authorList>
            <person name="Lee S.D."/>
        </authorList>
    </citation>
    <scope>NUCLEOTIDE SEQUENCE [LARGE SCALE GENOMIC DNA]</scope>
    <source>
        <strain evidence="3">KCTC 39840</strain>
    </source>
</reference>
<dbReference type="Gene3D" id="1.10.260.40">
    <property type="entry name" value="lambda repressor-like DNA-binding domains"/>
    <property type="match status" value="1"/>
</dbReference>
<dbReference type="EMBL" id="JAWSTH010000005">
    <property type="protein sequence ID" value="MDW5593465.1"/>
    <property type="molecule type" value="Genomic_DNA"/>
</dbReference>
<dbReference type="InterPro" id="IPR036390">
    <property type="entry name" value="WH_DNA-bd_sf"/>
</dbReference>
<comment type="caution">
    <text evidence="2">The sequence shown here is derived from an EMBL/GenBank/DDBJ whole genome shotgun (WGS) entry which is preliminary data.</text>
</comment>
<dbReference type="Proteomes" id="UP001284601">
    <property type="component" value="Unassembled WGS sequence"/>
</dbReference>
<dbReference type="SMART" id="SM00418">
    <property type="entry name" value="HTH_ARSR"/>
    <property type="match status" value="1"/>
</dbReference>
<dbReference type="PROSITE" id="PS50943">
    <property type="entry name" value="HTH_CROC1"/>
    <property type="match status" value="1"/>
</dbReference>
<dbReference type="InterPro" id="IPR001845">
    <property type="entry name" value="HTH_ArsR_DNA-bd_dom"/>
</dbReference>
<organism evidence="2 3">
    <name type="scientific">Conexibacter stalactiti</name>
    <dbReference type="NCBI Taxonomy" id="1940611"/>
    <lineage>
        <taxon>Bacteria</taxon>
        <taxon>Bacillati</taxon>
        <taxon>Actinomycetota</taxon>
        <taxon>Thermoleophilia</taxon>
        <taxon>Solirubrobacterales</taxon>
        <taxon>Conexibacteraceae</taxon>
        <taxon>Conexibacter</taxon>
    </lineage>
</organism>
<dbReference type="InterPro" id="IPR011991">
    <property type="entry name" value="ArsR-like_HTH"/>
</dbReference>
<accession>A0ABU4HLM0</accession>
<evidence type="ECO:0000313" key="2">
    <source>
        <dbReference type="EMBL" id="MDW5593465.1"/>
    </source>
</evidence>
<dbReference type="SUPFAM" id="SSF47413">
    <property type="entry name" value="lambda repressor-like DNA-binding domains"/>
    <property type="match status" value="1"/>
</dbReference>
<dbReference type="Pfam" id="PF12840">
    <property type="entry name" value="HTH_20"/>
    <property type="match status" value="1"/>
</dbReference>
<gene>
    <name evidence="2" type="ORF">R7226_03895</name>
</gene>
<dbReference type="Gene3D" id="1.10.10.10">
    <property type="entry name" value="Winged helix-like DNA-binding domain superfamily/Winged helix DNA-binding domain"/>
    <property type="match status" value="1"/>
</dbReference>
<protein>
    <submittedName>
        <fullName evidence="2">Helix-turn-helix domain-containing protein</fullName>
    </submittedName>
</protein>
<dbReference type="InterPro" id="IPR001387">
    <property type="entry name" value="Cro/C1-type_HTH"/>
</dbReference>
<dbReference type="CDD" id="cd00093">
    <property type="entry name" value="HTH_XRE"/>
    <property type="match status" value="1"/>
</dbReference>
<dbReference type="InterPro" id="IPR036388">
    <property type="entry name" value="WH-like_DNA-bd_sf"/>
</dbReference>
<dbReference type="SMART" id="SM00530">
    <property type="entry name" value="HTH_XRE"/>
    <property type="match status" value="1"/>
</dbReference>
<evidence type="ECO:0000259" key="1">
    <source>
        <dbReference type="PROSITE" id="PS50943"/>
    </source>
</evidence>
<keyword evidence="3" id="KW-1185">Reference proteome</keyword>
<dbReference type="SUPFAM" id="SSF46785">
    <property type="entry name" value="Winged helix' DNA-binding domain"/>
    <property type="match status" value="1"/>
</dbReference>
<dbReference type="InterPro" id="IPR010982">
    <property type="entry name" value="Lambda_DNA-bd_dom_sf"/>
</dbReference>
<dbReference type="CDD" id="cd00090">
    <property type="entry name" value="HTH_ARSR"/>
    <property type="match status" value="1"/>
</dbReference>
<dbReference type="Pfam" id="PF01381">
    <property type="entry name" value="HTH_3"/>
    <property type="match status" value="1"/>
</dbReference>
<name>A0ABU4HLM0_9ACTN</name>
<sequence length="181" mass="19825">MLRAGGDAALVAIARALDHRQRRLIFAHLERHGESSPLDVAEASGASLSNISYHVRVLHRAGVLRRTRRVQRRGAIQNFYVLDEDAVRYLEALRRVSPGSTPPSGEPADDWGTLLRERREKLDLQLDDVANVVGVTPSVLAMIEAGRAQPALQTLRKLAQLLGLQLRLEHHGGTDDAPGGV</sequence>
<proteinExistence type="predicted"/>
<dbReference type="RefSeq" id="WP_318595726.1">
    <property type="nucleotide sequence ID" value="NZ_JAWSTH010000005.1"/>
</dbReference>
<feature type="domain" description="HTH cro/C1-type" evidence="1">
    <location>
        <begin position="115"/>
        <end position="171"/>
    </location>
</feature>
<evidence type="ECO:0000313" key="3">
    <source>
        <dbReference type="Proteomes" id="UP001284601"/>
    </source>
</evidence>